<gene>
    <name evidence="12" type="primary">SPL17</name>
    <name evidence="12" type="ORF">QJS10_CPB19g01004</name>
</gene>
<keyword evidence="7" id="KW-0804">Transcription</keyword>
<keyword evidence="3 9" id="KW-0863">Zinc-finger</keyword>
<reference evidence="12" key="1">
    <citation type="journal article" date="2023" name="Nat. Commun.">
        <title>Diploid and tetraploid genomes of Acorus and the evolution of monocots.</title>
        <authorList>
            <person name="Ma L."/>
            <person name="Liu K.W."/>
            <person name="Li Z."/>
            <person name="Hsiao Y.Y."/>
            <person name="Qi Y."/>
            <person name="Fu T."/>
            <person name="Tang G.D."/>
            <person name="Zhang D."/>
            <person name="Sun W.H."/>
            <person name="Liu D.K."/>
            <person name="Li Y."/>
            <person name="Chen G.Z."/>
            <person name="Liu X.D."/>
            <person name="Liao X.Y."/>
            <person name="Jiang Y.T."/>
            <person name="Yu X."/>
            <person name="Hao Y."/>
            <person name="Huang J."/>
            <person name="Zhao X.W."/>
            <person name="Ke S."/>
            <person name="Chen Y.Y."/>
            <person name="Wu W.L."/>
            <person name="Hsu J.L."/>
            <person name="Lin Y.F."/>
            <person name="Huang M.D."/>
            <person name="Li C.Y."/>
            <person name="Huang L."/>
            <person name="Wang Z.W."/>
            <person name="Zhao X."/>
            <person name="Zhong W.Y."/>
            <person name="Peng D.H."/>
            <person name="Ahmad S."/>
            <person name="Lan S."/>
            <person name="Zhang J.S."/>
            <person name="Tsai W.C."/>
            <person name="Van de Peer Y."/>
            <person name="Liu Z.J."/>
        </authorList>
    </citation>
    <scope>NUCLEOTIDE SEQUENCE</scope>
    <source>
        <strain evidence="12">CP</strain>
    </source>
</reference>
<dbReference type="InterPro" id="IPR036893">
    <property type="entry name" value="SBP_sf"/>
</dbReference>
<evidence type="ECO:0000313" key="13">
    <source>
        <dbReference type="Proteomes" id="UP001180020"/>
    </source>
</evidence>
<dbReference type="PANTHER" id="PTHR31251:SF226">
    <property type="entry name" value="SQUAMOSA PROMOTER-BINDING-LIKE PROTEIN 6"/>
    <property type="match status" value="1"/>
</dbReference>
<feature type="region of interest" description="Disordered" evidence="10">
    <location>
        <begin position="128"/>
        <end position="150"/>
    </location>
</feature>
<evidence type="ECO:0000256" key="2">
    <source>
        <dbReference type="ARBA" id="ARBA00022723"/>
    </source>
</evidence>
<dbReference type="Pfam" id="PF03110">
    <property type="entry name" value="SBP"/>
    <property type="match status" value="1"/>
</dbReference>
<dbReference type="GO" id="GO:0005634">
    <property type="term" value="C:nucleus"/>
    <property type="evidence" value="ECO:0007669"/>
    <property type="project" value="UniProtKB-SubCell"/>
</dbReference>
<evidence type="ECO:0000256" key="5">
    <source>
        <dbReference type="ARBA" id="ARBA00023015"/>
    </source>
</evidence>
<evidence type="ECO:0000313" key="12">
    <source>
        <dbReference type="EMBL" id="KAK1287191.1"/>
    </source>
</evidence>
<evidence type="ECO:0000259" key="11">
    <source>
        <dbReference type="PROSITE" id="PS51141"/>
    </source>
</evidence>
<evidence type="ECO:0000256" key="4">
    <source>
        <dbReference type="ARBA" id="ARBA00022833"/>
    </source>
</evidence>
<sequence length="263" mass="28862">MGSLNQRSLMEMGSTSDPSESLNGLSFGEKIYFQGVKPPPQPPPPQRKGKTAAAAVTAAGGQRPRCQVEGCDVDLTGVKAYYCRHKVCGAHSKSPKVVVSGIEQRFCQQCSRFHQLSEFDQGKRSCRRRLAGHNERRRKPPPGSLSSRFRQFSSSLQSSNRLGGILVDFTHQRFPGTWPTIQARDQTPTSERFSSRFWPSTTTSKVVQSPRVPTTTPPRGCHQAMSVSQGSLILAVLSLFCQQLLSHGTPPVPPQTQPETKAS</sequence>
<keyword evidence="6" id="KW-0238">DNA-binding</keyword>
<dbReference type="InterPro" id="IPR044817">
    <property type="entry name" value="SBP-like"/>
</dbReference>
<comment type="subcellular location">
    <subcellularLocation>
        <location evidence="1">Nucleus</location>
    </subcellularLocation>
</comment>
<comment type="caution">
    <text evidence="12">The sequence shown here is derived from an EMBL/GenBank/DDBJ whole genome shotgun (WGS) entry which is preliminary data.</text>
</comment>
<evidence type="ECO:0000256" key="9">
    <source>
        <dbReference type="PROSITE-ProRule" id="PRU00470"/>
    </source>
</evidence>
<dbReference type="PROSITE" id="PS51141">
    <property type="entry name" value="ZF_SBP"/>
    <property type="match status" value="1"/>
</dbReference>
<keyword evidence="8" id="KW-0539">Nucleus</keyword>
<name>A0AAV9CFD3_ACOCL</name>
<keyword evidence="13" id="KW-1185">Reference proteome</keyword>
<evidence type="ECO:0000256" key="7">
    <source>
        <dbReference type="ARBA" id="ARBA00023163"/>
    </source>
</evidence>
<feature type="domain" description="SBP-type" evidence="11">
    <location>
        <begin position="63"/>
        <end position="140"/>
    </location>
</feature>
<dbReference type="GO" id="GO:0008270">
    <property type="term" value="F:zinc ion binding"/>
    <property type="evidence" value="ECO:0007669"/>
    <property type="project" value="UniProtKB-KW"/>
</dbReference>
<organism evidence="12 13">
    <name type="scientific">Acorus calamus</name>
    <name type="common">Sweet flag</name>
    <dbReference type="NCBI Taxonomy" id="4465"/>
    <lineage>
        <taxon>Eukaryota</taxon>
        <taxon>Viridiplantae</taxon>
        <taxon>Streptophyta</taxon>
        <taxon>Embryophyta</taxon>
        <taxon>Tracheophyta</taxon>
        <taxon>Spermatophyta</taxon>
        <taxon>Magnoliopsida</taxon>
        <taxon>Liliopsida</taxon>
        <taxon>Acoraceae</taxon>
        <taxon>Acorus</taxon>
    </lineage>
</organism>
<feature type="region of interest" description="Disordered" evidence="10">
    <location>
        <begin position="1"/>
        <end position="24"/>
    </location>
</feature>
<dbReference type="FunFam" id="4.10.1100.10:FF:000001">
    <property type="entry name" value="Squamosa promoter-binding-like protein 14"/>
    <property type="match status" value="1"/>
</dbReference>
<dbReference type="GO" id="GO:0003677">
    <property type="term" value="F:DNA binding"/>
    <property type="evidence" value="ECO:0007669"/>
    <property type="project" value="UniProtKB-KW"/>
</dbReference>
<dbReference type="Proteomes" id="UP001180020">
    <property type="component" value="Unassembled WGS sequence"/>
</dbReference>
<protein>
    <submittedName>
        <fullName evidence="12">Squamosa promoter-binding-like protein 17</fullName>
    </submittedName>
</protein>
<proteinExistence type="predicted"/>
<evidence type="ECO:0000256" key="6">
    <source>
        <dbReference type="ARBA" id="ARBA00023125"/>
    </source>
</evidence>
<dbReference type="EMBL" id="JAUJYO010000019">
    <property type="protein sequence ID" value="KAK1287191.1"/>
    <property type="molecule type" value="Genomic_DNA"/>
</dbReference>
<accession>A0AAV9CFD3</accession>
<dbReference type="InterPro" id="IPR004333">
    <property type="entry name" value="SBP_dom"/>
</dbReference>
<dbReference type="SUPFAM" id="SSF103612">
    <property type="entry name" value="SBT domain"/>
    <property type="match status" value="1"/>
</dbReference>
<dbReference type="Gene3D" id="4.10.1100.10">
    <property type="entry name" value="Transcription factor, SBP-box domain"/>
    <property type="match status" value="1"/>
</dbReference>
<dbReference type="PANTHER" id="PTHR31251">
    <property type="entry name" value="SQUAMOSA PROMOTER-BINDING-LIKE PROTEIN 4"/>
    <property type="match status" value="1"/>
</dbReference>
<evidence type="ECO:0000256" key="1">
    <source>
        <dbReference type="ARBA" id="ARBA00004123"/>
    </source>
</evidence>
<keyword evidence="5" id="KW-0805">Transcription regulation</keyword>
<keyword evidence="4" id="KW-0862">Zinc</keyword>
<feature type="compositionally biased region" description="Basic residues" evidence="10">
    <location>
        <begin position="128"/>
        <end position="140"/>
    </location>
</feature>
<dbReference type="AlphaFoldDB" id="A0AAV9CFD3"/>
<evidence type="ECO:0000256" key="10">
    <source>
        <dbReference type="SAM" id="MobiDB-lite"/>
    </source>
</evidence>
<evidence type="ECO:0000256" key="8">
    <source>
        <dbReference type="ARBA" id="ARBA00023242"/>
    </source>
</evidence>
<evidence type="ECO:0000256" key="3">
    <source>
        <dbReference type="ARBA" id="ARBA00022771"/>
    </source>
</evidence>
<keyword evidence="2" id="KW-0479">Metal-binding</keyword>
<reference evidence="12" key="2">
    <citation type="submission" date="2023-06" db="EMBL/GenBank/DDBJ databases">
        <authorList>
            <person name="Ma L."/>
            <person name="Liu K.-W."/>
            <person name="Li Z."/>
            <person name="Hsiao Y.-Y."/>
            <person name="Qi Y."/>
            <person name="Fu T."/>
            <person name="Tang G."/>
            <person name="Zhang D."/>
            <person name="Sun W.-H."/>
            <person name="Liu D.-K."/>
            <person name="Li Y."/>
            <person name="Chen G.-Z."/>
            <person name="Liu X.-D."/>
            <person name="Liao X.-Y."/>
            <person name="Jiang Y.-T."/>
            <person name="Yu X."/>
            <person name="Hao Y."/>
            <person name="Huang J."/>
            <person name="Zhao X.-W."/>
            <person name="Ke S."/>
            <person name="Chen Y.-Y."/>
            <person name="Wu W.-L."/>
            <person name="Hsu J.-L."/>
            <person name="Lin Y.-F."/>
            <person name="Huang M.-D."/>
            <person name="Li C.-Y."/>
            <person name="Huang L."/>
            <person name="Wang Z.-W."/>
            <person name="Zhao X."/>
            <person name="Zhong W.-Y."/>
            <person name="Peng D.-H."/>
            <person name="Ahmad S."/>
            <person name="Lan S."/>
            <person name="Zhang J.-S."/>
            <person name="Tsai W.-C."/>
            <person name="Van De Peer Y."/>
            <person name="Liu Z.-J."/>
        </authorList>
    </citation>
    <scope>NUCLEOTIDE SEQUENCE</scope>
    <source>
        <strain evidence="12">CP</strain>
        <tissue evidence="12">Leaves</tissue>
    </source>
</reference>